<dbReference type="InterPro" id="IPR010751">
    <property type="entry name" value="TrfA"/>
</dbReference>
<dbReference type="Pfam" id="PF07042">
    <property type="entry name" value="TrfA"/>
    <property type="match status" value="1"/>
</dbReference>
<evidence type="ECO:0000313" key="2">
    <source>
        <dbReference type="Proteomes" id="UP000183107"/>
    </source>
</evidence>
<dbReference type="AlphaFoldDB" id="A0A1I5FCS4"/>
<dbReference type="RefSeq" id="WP_074798752.1">
    <property type="nucleotide sequence ID" value="NZ_FOVJ01000012.1"/>
</dbReference>
<sequence>MTKKNRPLDAVLTRMQKNLAERERNAVIQLPLWPEPKRGAPNSFIRSALFAAIQSKDRQYIKEAVLASQDGITVKFTGEQLNQTDLDVWETIVHMAREQPLGTFCSFTAHGLLKAMGMGTGNSQHKQLHSTLLRLTACAVEVTHEGKTYFGPLIKSGAKDELTRHYGVELNKGIIRLFGENQWTALDWQQRQELRSQPLAQALHAFYSSHREPFAVKLETLQAYTGSRNKQVASFKRQVRTALSQLVNVGFLSAFKFEGDLVQVERAPPLVKRA</sequence>
<protein>
    <submittedName>
        <fullName evidence="1">TrfA protein</fullName>
    </submittedName>
</protein>
<evidence type="ECO:0000313" key="1">
    <source>
        <dbReference type="EMBL" id="SFO21554.1"/>
    </source>
</evidence>
<accession>A0A1I5FCS4</accession>
<dbReference type="EMBL" id="FOVJ01000012">
    <property type="protein sequence ID" value="SFO21554.1"/>
    <property type="molecule type" value="Genomic_DNA"/>
</dbReference>
<organism evidence="1 2">
    <name type="scientific">Nitrosospira briensis</name>
    <dbReference type="NCBI Taxonomy" id="35799"/>
    <lineage>
        <taxon>Bacteria</taxon>
        <taxon>Pseudomonadati</taxon>
        <taxon>Pseudomonadota</taxon>
        <taxon>Betaproteobacteria</taxon>
        <taxon>Nitrosomonadales</taxon>
        <taxon>Nitrosomonadaceae</taxon>
        <taxon>Nitrosospira</taxon>
    </lineage>
</organism>
<dbReference type="OrthoDB" id="8481003at2"/>
<proteinExistence type="predicted"/>
<keyword evidence="2" id="KW-1185">Reference proteome</keyword>
<name>A0A1I5FCS4_9PROT</name>
<gene>
    <name evidence="1" type="ORF">SAMN05216386_2965</name>
</gene>
<dbReference type="Proteomes" id="UP000183107">
    <property type="component" value="Unassembled WGS sequence"/>
</dbReference>
<reference evidence="2" key="1">
    <citation type="submission" date="2016-10" db="EMBL/GenBank/DDBJ databases">
        <authorList>
            <person name="Varghese N."/>
        </authorList>
    </citation>
    <scope>NUCLEOTIDE SEQUENCE [LARGE SCALE GENOMIC DNA]</scope>
    <source>
        <strain evidence="2">Nsp8</strain>
    </source>
</reference>